<protein>
    <recommendedName>
        <fullName evidence="1">Polysaccharide pyruvyl transferase domain-containing protein</fullName>
    </recommendedName>
</protein>
<accession>A0ABN6NZ22</accession>
<name>A0ABN6NZ22_9PROT</name>
<sequence>MGTSKAPRILVISPAGEIYNHDDVRWYPHFSQRENIDRYFNIGDMVVFDSTLKILSFSEAKSLTISKIDEKEIDHIKSYGYDYCIVRASNFIHNEMNWLNAIDVLKQIHLPVYAVGVGAQAHGRGVYKLEGMNLRFWKLVSERSRVIGVRGAFTADVLAASGIHNVEIVGCPSMFRTRRRELGLTAPQDPERVAFSIRRESDGAYSSDVKKYRAVQRDFMLKCVGAFDTRITIHGEPEEKAFFYGDEAGMDRARALFRQEGWWTPETEARMEACYRDRLFFFLKVADYDAFIRTQDFAIGYRVHGVLPALANGIPGVLVRYDSRSTELAYTHGIPSIELSAAEDIDVLALVRNTDFSQFNKVHTLRYDKFRFVLEQNGMAHRLDAAAPGQM</sequence>
<proteinExistence type="predicted"/>
<evidence type="ECO:0000313" key="3">
    <source>
        <dbReference type="Proteomes" id="UP000831327"/>
    </source>
</evidence>
<dbReference type="EMBL" id="AP025637">
    <property type="protein sequence ID" value="BDG71557.1"/>
    <property type="molecule type" value="Genomic_DNA"/>
</dbReference>
<dbReference type="Proteomes" id="UP000831327">
    <property type="component" value="Chromosome"/>
</dbReference>
<feature type="domain" description="Polysaccharide pyruvyl transferase" evidence="1">
    <location>
        <begin position="41"/>
        <end position="323"/>
    </location>
</feature>
<gene>
    <name evidence="2" type="ORF">Rmf_14860</name>
</gene>
<reference evidence="2 3" key="1">
    <citation type="journal article" date="2016" name="Microbes Environ.">
        <title>Phylogenetically diverse aerobic anoxygenic phototrophic bacteria isolated from epilithic biofilms in Tama river, Japan.</title>
        <authorList>
            <person name="Hirose S."/>
            <person name="Matsuura K."/>
            <person name="Haruta S."/>
        </authorList>
    </citation>
    <scope>NUCLEOTIDE SEQUENCE [LARGE SCALE GENOMIC DNA]</scope>
    <source>
        <strain evidence="2 3">S08</strain>
    </source>
</reference>
<dbReference type="InterPro" id="IPR007345">
    <property type="entry name" value="Polysacch_pyruvyl_Trfase"/>
</dbReference>
<dbReference type="RefSeq" id="WP_244458822.1">
    <property type="nucleotide sequence ID" value="NZ_AP025637.1"/>
</dbReference>
<organism evidence="2 3">
    <name type="scientific">Roseomonas fluvialis</name>
    <dbReference type="NCBI Taxonomy" id="1750527"/>
    <lineage>
        <taxon>Bacteria</taxon>
        <taxon>Pseudomonadati</taxon>
        <taxon>Pseudomonadota</taxon>
        <taxon>Alphaproteobacteria</taxon>
        <taxon>Acetobacterales</taxon>
        <taxon>Roseomonadaceae</taxon>
        <taxon>Roseomonas</taxon>
    </lineage>
</organism>
<keyword evidence="3" id="KW-1185">Reference proteome</keyword>
<evidence type="ECO:0000313" key="2">
    <source>
        <dbReference type="EMBL" id="BDG71557.1"/>
    </source>
</evidence>
<dbReference type="Pfam" id="PF04230">
    <property type="entry name" value="PS_pyruv_trans"/>
    <property type="match status" value="1"/>
</dbReference>
<evidence type="ECO:0000259" key="1">
    <source>
        <dbReference type="Pfam" id="PF04230"/>
    </source>
</evidence>